<proteinExistence type="predicted"/>
<feature type="region of interest" description="Disordered" evidence="1">
    <location>
        <begin position="66"/>
        <end position="106"/>
    </location>
</feature>
<evidence type="ECO:0000313" key="3">
    <source>
        <dbReference type="Proteomes" id="UP001497644"/>
    </source>
</evidence>
<sequence>MSMAIFSQRCRHADGGLRISGRRQLVQRGGKPAPYFAPTVPVTISVVCIPTSAGRRCTLAGTRENFARRDDRTGPASSTRSTASFRVRALHEPARSRSGSRIAVKH</sequence>
<evidence type="ECO:0000313" key="2">
    <source>
        <dbReference type="EMBL" id="CAL1674005.1"/>
    </source>
</evidence>
<gene>
    <name evidence="2" type="ORF">LPLAT_LOCUS776</name>
</gene>
<dbReference type="Proteomes" id="UP001497644">
    <property type="component" value="Chromosome 1"/>
</dbReference>
<feature type="compositionally biased region" description="Polar residues" evidence="1">
    <location>
        <begin position="75"/>
        <end position="84"/>
    </location>
</feature>
<accession>A0AAV2N361</accession>
<name>A0AAV2N361_9HYME</name>
<organism evidence="2 3">
    <name type="scientific">Lasius platythorax</name>
    <dbReference type="NCBI Taxonomy" id="488582"/>
    <lineage>
        <taxon>Eukaryota</taxon>
        <taxon>Metazoa</taxon>
        <taxon>Ecdysozoa</taxon>
        <taxon>Arthropoda</taxon>
        <taxon>Hexapoda</taxon>
        <taxon>Insecta</taxon>
        <taxon>Pterygota</taxon>
        <taxon>Neoptera</taxon>
        <taxon>Endopterygota</taxon>
        <taxon>Hymenoptera</taxon>
        <taxon>Apocrita</taxon>
        <taxon>Aculeata</taxon>
        <taxon>Formicoidea</taxon>
        <taxon>Formicidae</taxon>
        <taxon>Formicinae</taxon>
        <taxon>Lasius</taxon>
        <taxon>Lasius</taxon>
    </lineage>
</organism>
<dbReference type="AlphaFoldDB" id="A0AAV2N361"/>
<keyword evidence="3" id="KW-1185">Reference proteome</keyword>
<protein>
    <submittedName>
        <fullName evidence="2">Uncharacterized protein</fullName>
    </submittedName>
</protein>
<reference evidence="2 3" key="1">
    <citation type="submission" date="2024-04" db="EMBL/GenBank/DDBJ databases">
        <authorList>
            <consortium name="Molecular Ecology Group"/>
        </authorList>
    </citation>
    <scope>NUCLEOTIDE SEQUENCE [LARGE SCALE GENOMIC DNA]</scope>
</reference>
<evidence type="ECO:0000256" key="1">
    <source>
        <dbReference type="SAM" id="MobiDB-lite"/>
    </source>
</evidence>
<dbReference type="EMBL" id="OZ034824">
    <property type="protein sequence ID" value="CAL1674005.1"/>
    <property type="molecule type" value="Genomic_DNA"/>
</dbReference>